<keyword evidence="1" id="KW-0812">Transmembrane</keyword>
<dbReference type="EMBL" id="BMQG01000011">
    <property type="protein sequence ID" value="GGM52094.1"/>
    <property type="molecule type" value="Genomic_DNA"/>
</dbReference>
<evidence type="ECO:0000313" key="3">
    <source>
        <dbReference type="Proteomes" id="UP000600547"/>
    </source>
</evidence>
<keyword evidence="1" id="KW-0472">Membrane</keyword>
<keyword evidence="3" id="KW-1185">Reference proteome</keyword>
<protein>
    <submittedName>
        <fullName evidence="2">Uncharacterized protein</fullName>
    </submittedName>
</protein>
<proteinExistence type="predicted"/>
<feature type="transmembrane region" description="Helical" evidence="1">
    <location>
        <begin position="6"/>
        <end position="25"/>
    </location>
</feature>
<dbReference type="RefSeq" id="WP_189062600.1">
    <property type="nucleotide sequence ID" value="NZ_BMQG01000011.1"/>
</dbReference>
<comment type="caution">
    <text evidence="2">The sequence shown here is derived from an EMBL/GenBank/DDBJ whole genome shotgun (WGS) entry which is preliminary data.</text>
</comment>
<keyword evidence="1" id="KW-1133">Transmembrane helix</keyword>
<feature type="transmembrane region" description="Helical" evidence="1">
    <location>
        <begin position="76"/>
        <end position="96"/>
    </location>
</feature>
<gene>
    <name evidence="2" type="ORF">GCM10008956_30240</name>
</gene>
<name>A0A8H9L832_9DEIO</name>
<sequence>MVQLILLLGALGLIIYLSSMDARTLKKRDRRYKSGYRNTGIEIEVEKLLKLDYWHALGALLMTPFFIFIIPPTRDVGYFSGWVLIIIWGTVALFYYNDRKKLNEKMYKYNQMKLNTSNIISKLEANTDSVIGSSQIKRYKSIPKSCQAKEKLLSSYLSNRDISCNLITINYQGIYWGSNYSIYISKNIIENETVIIIKKSHRNSVYSVSESEFNRSIVLTGEYISLALSLRYMEENKSLYDQDIKLNPYPVDHNNPDFLQFLTFKYSDISYFIKESRIDIEEKIAPTNVSCVSKRYKYQRMDGGPDRRYSDNPLILNCRAWEITIQPPIPMQAISIKFIEKSKADDIKHVLDALTP</sequence>
<dbReference type="Proteomes" id="UP000600547">
    <property type="component" value="Unassembled WGS sequence"/>
</dbReference>
<feature type="transmembrane region" description="Helical" evidence="1">
    <location>
        <begin position="53"/>
        <end position="70"/>
    </location>
</feature>
<evidence type="ECO:0000313" key="2">
    <source>
        <dbReference type="EMBL" id="GGM52094.1"/>
    </source>
</evidence>
<evidence type="ECO:0000256" key="1">
    <source>
        <dbReference type="SAM" id="Phobius"/>
    </source>
</evidence>
<organism evidence="2 3">
    <name type="scientific">Deinococcus arenae</name>
    <dbReference type="NCBI Taxonomy" id="1452751"/>
    <lineage>
        <taxon>Bacteria</taxon>
        <taxon>Thermotogati</taxon>
        <taxon>Deinococcota</taxon>
        <taxon>Deinococci</taxon>
        <taxon>Deinococcales</taxon>
        <taxon>Deinococcaceae</taxon>
        <taxon>Deinococcus</taxon>
    </lineage>
</organism>
<accession>A0A8H9L832</accession>
<dbReference type="AlphaFoldDB" id="A0A8H9L832"/>
<reference evidence="3" key="1">
    <citation type="journal article" date="2019" name="Int. J. Syst. Evol. Microbiol.">
        <title>The Global Catalogue of Microorganisms (GCM) 10K type strain sequencing project: providing services to taxonomists for standard genome sequencing and annotation.</title>
        <authorList>
            <consortium name="The Broad Institute Genomics Platform"/>
            <consortium name="The Broad Institute Genome Sequencing Center for Infectious Disease"/>
            <person name="Wu L."/>
            <person name="Ma J."/>
        </authorList>
    </citation>
    <scope>NUCLEOTIDE SEQUENCE [LARGE SCALE GENOMIC DNA]</scope>
    <source>
        <strain evidence="3">JCM 31047</strain>
    </source>
</reference>